<name>A0A067MY91_BOTB1</name>
<dbReference type="InterPro" id="IPR029058">
    <property type="entry name" value="AB_hydrolase_fold"/>
</dbReference>
<dbReference type="EMBL" id="KL198017">
    <property type="protein sequence ID" value="KDQ20589.1"/>
    <property type="molecule type" value="Genomic_DNA"/>
</dbReference>
<evidence type="ECO:0000256" key="4">
    <source>
        <dbReference type="PIRNR" id="PIRNR018169"/>
    </source>
</evidence>
<keyword evidence="7" id="KW-1185">Reference proteome</keyword>
<dbReference type="HOGENOM" id="CLU_022501_4_1_1"/>
<feature type="active site" description="Charge relay system" evidence="5">
    <location>
        <position position="346"/>
    </location>
</feature>
<evidence type="ECO:0000256" key="2">
    <source>
        <dbReference type="ARBA" id="ARBA00022963"/>
    </source>
</evidence>
<evidence type="ECO:0000256" key="1">
    <source>
        <dbReference type="ARBA" id="ARBA00022801"/>
    </source>
</evidence>
<dbReference type="OrthoDB" id="2363873at2759"/>
<dbReference type="Gene3D" id="3.40.50.1820">
    <property type="entry name" value="alpha/beta hydrolase"/>
    <property type="match status" value="1"/>
</dbReference>
<evidence type="ECO:0000256" key="3">
    <source>
        <dbReference type="ARBA" id="ARBA00023098"/>
    </source>
</evidence>
<keyword evidence="3 4" id="KW-0443">Lipid metabolism</keyword>
<dbReference type="FunCoup" id="A0A067MY91">
    <property type="interactions" value="12"/>
</dbReference>
<dbReference type="AlphaFoldDB" id="A0A067MY91"/>
<dbReference type="EC" id="3.1.1.47" evidence="4"/>
<dbReference type="STRING" id="930990.A0A067MY91"/>
<comment type="similarity">
    <text evidence="4">Belongs to the serine esterase family.</text>
</comment>
<dbReference type="PIRSF" id="PIRSF018169">
    <property type="entry name" value="PAF_acetylhydrolase"/>
    <property type="match status" value="1"/>
</dbReference>
<organism evidence="6 7">
    <name type="scientific">Botryobasidium botryosum (strain FD-172 SS1)</name>
    <dbReference type="NCBI Taxonomy" id="930990"/>
    <lineage>
        <taxon>Eukaryota</taxon>
        <taxon>Fungi</taxon>
        <taxon>Dikarya</taxon>
        <taxon>Basidiomycota</taxon>
        <taxon>Agaricomycotina</taxon>
        <taxon>Agaricomycetes</taxon>
        <taxon>Cantharellales</taxon>
        <taxon>Botryobasidiaceae</taxon>
        <taxon>Botryobasidium</taxon>
    </lineage>
</organism>
<evidence type="ECO:0000256" key="5">
    <source>
        <dbReference type="PIRSR" id="PIRSR018169-1"/>
    </source>
</evidence>
<dbReference type="Pfam" id="PF03403">
    <property type="entry name" value="PAF-AH_p_II"/>
    <property type="match status" value="1"/>
</dbReference>
<gene>
    <name evidence="6" type="ORF">BOTBODRAFT_50659</name>
</gene>
<dbReference type="SUPFAM" id="SSF53474">
    <property type="entry name" value="alpha/beta-Hydrolases"/>
    <property type="match status" value="1"/>
</dbReference>
<accession>A0A067MY91</accession>
<sequence length="417" mass="46056">MPYLPNYRGLHRVGLSTFTKPIRPCPTYGNAQLANGEKALKMEEVAFSVFYPAAPADKAHKGVPWLMRPVSTTLGGWAEFSGVPKWLLSPAGHLLAAPLDMPVYPNAPLLEPTTSGGRWPLVLFSHGLLGGRSMYSQFCGRLASEGFVVIALEHRDGTGPAVVVRSETGKMSTKHYLKPEQVTWPENASASQFTLREDQLLFRTREIYEAHNAFAKMVSGEEAGLHMLDESEYNPAVWKDRVQCKEDITLAGHSFGGATVLTLLGNSPPNNNPLPISRVMCLDPWVEPIAGFVPPLDETRPPIIVLNSEGFTLWTGHFERLHKIISDWKTANASHGTLLTIVRSEHQSFSDFPVILPLKGGRALKTLDVVHRLSLAFIHDTVPQELAKLPKRTMEIDGKPGKKMLKGNENDIVIHLE</sequence>
<evidence type="ECO:0000313" key="7">
    <source>
        <dbReference type="Proteomes" id="UP000027195"/>
    </source>
</evidence>
<dbReference type="GO" id="GO:0016042">
    <property type="term" value="P:lipid catabolic process"/>
    <property type="evidence" value="ECO:0007669"/>
    <property type="project" value="UniProtKB-KW"/>
</dbReference>
<protein>
    <recommendedName>
        <fullName evidence="4">Putative phospholipase</fullName>
        <ecNumber evidence="4">3.1.1.47</ecNumber>
    </recommendedName>
</protein>
<evidence type="ECO:0000313" key="6">
    <source>
        <dbReference type="EMBL" id="KDQ20589.1"/>
    </source>
</evidence>
<dbReference type="InParanoid" id="A0A067MY91"/>
<dbReference type="PANTHER" id="PTHR10272">
    <property type="entry name" value="PLATELET-ACTIVATING FACTOR ACETYLHYDROLASE"/>
    <property type="match status" value="1"/>
</dbReference>
<keyword evidence="2 4" id="KW-0442">Lipid degradation</keyword>
<dbReference type="Proteomes" id="UP000027195">
    <property type="component" value="Unassembled WGS sequence"/>
</dbReference>
<proteinExistence type="inferred from homology"/>
<feature type="active site" description="Charge relay system" evidence="5">
    <location>
        <position position="283"/>
    </location>
</feature>
<dbReference type="PANTHER" id="PTHR10272:SF0">
    <property type="entry name" value="PLATELET-ACTIVATING FACTOR ACETYLHYDROLASE"/>
    <property type="match status" value="1"/>
</dbReference>
<dbReference type="InterPro" id="IPR016715">
    <property type="entry name" value="PAF_acetylhydro_eukaryote"/>
</dbReference>
<keyword evidence="1 4" id="KW-0378">Hydrolase</keyword>
<dbReference type="GO" id="GO:0003847">
    <property type="term" value="F:1-alkyl-2-acetylglycerophosphocholine esterase activity"/>
    <property type="evidence" value="ECO:0007669"/>
    <property type="project" value="UniProtKB-UniRule"/>
</dbReference>
<reference evidence="7" key="1">
    <citation type="journal article" date="2014" name="Proc. Natl. Acad. Sci. U.S.A.">
        <title>Extensive sampling of basidiomycete genomes demonstrates inadequacy of the white-rot/brown-rot paradigm for wood decay fungi.</title>
        <authorList>
            <person name="Riley R."/>
            <person name="Salamov A.A."/>
            <person name="Brown D.W."/>
            <person name="Nagy L.G."/>
            <person name="Floudas D."/>
            <person name="Held B.W."/>
            <person name="Levasseur A."/>
            <person name="Lombard V."/>
            <person name="Morin E."/>
            <person name="Otillar R."/>
            <person name="Lindquist E.A."/>
            <person name="Sun H."/>
            <person name="LaButti K.M."/>
            <person name="Schmutz J."/>
            <person name="Jabbour D."/>
            <person name="Luo H."/>
            <person name="Baker S.E."/>
            <person name="Pisabarro A.G."/>
            <person name="Walton J.D."/>
            <person name="Blanchette R.A."/>
            <person name="Henrissat B."/>
            <person name="Martin F."/>
            <person name="Cullen D."/>
            <person name="Hibbett D.S."/>
            <person name="Grigoriev I.V."/>
        </authorList>
    </citation>
    <scope>NUCLEOTIDE SEQUENCE [LARGE SCALE GENOMIC DNA]</scope>
    <source>
        <strain evidence="7">FD-172 SS1</strain>
    </source>
</reference>
<comment type="catalytic activity">
    <reaction evidence="4">
        <text>a 1-O-alkyl-2-acetyl-sn-glycero-3-phosphocholine + H2O = a 1-O-alkyl-sn-glycero-3-phosphocholine + acetate + H(+)</text>
        <dbReference type="Rhea" id="RHEA:17777"/>
        <dbReference type="ChEBI" id="CHEBI:15377"/>
        <dbReference type="ChEBI" id="CHEBI:15378"/>
        <dbReference type="ChEBI" id="CHEBI:30089"/>
        <dbReference type="ChEBI" id="CHEBI:30909"/>
        <dbReference type="ChEBI" id="CHEBI:36707"/>
        <dbReference type="EC" id="3.1.1.47"/>
    </reaction>
</comment>
<feature type="active site" description="Nucleophile" evidence="5">
    <location>
        <position position="254"/>
    </location>
</feature>